<dbReference type="PANTHER" id="PTHR42655:SF1">
    <property type="entry name" value="GLYCOGEN PHOSPHORYLASE"/>
    <property type="match status" value="1"/>
</dbReference>
<dbReference type="KEGG" id="fae:FAES_4156"/>
<dbReference type="InterPro" id="IPR000811">
    <property type="entry name" value="Glyco_trans_35"/>
</dbReference>
<dbReference type="RefSeq" id="WP_015333255.1">
    <property type="nucleotide sequence ID" value="NC_020054.1"/>
</dbReference>
<dbReference type="AlphaFoldDB" id="I0KDF3"/>
<keyword evidence="2" id="KW-0808">Transferase</keyword>
<dbReference type="OrthoDB" id="9760804at2"/>
<dbReference type="STRING" id="1166018.FAES_4156"/>
<organism evidence="2 3">
    <name type="scientific">Fibrella aestuarina BUZ 2</name>
    <dbReference type="NCBI Taxonomy" id="1166018"/>
    <lineage>
        <taxon>Bacteria</taxon>
        <taxon>Pseudomonadati</taxon>
        <taxon>Bacteroidota</taxon>
        <taxon>Cytophagia</taxon>
        <taxon>Cytophagales</taxon>
        <taxon>Spirosomataceae</taxon>
        <taxon>Fibrella</taxon>
    </lineage>
</organism>
<dbReference type="PATRIC" id="fig|1166018.3.peg.1110"/>
<dbReference type="GO" id="GO:0030170">
    <property type="term" value="F:pyridoxal phosphate binding"/>
    <property type="evidence" value="ECO:0007669"/>
    <property type="project" value="InterPro"/>
</dbReference>
<dbReference type="GO" id="GO:0008184">
    <property type="term" value="F:glycogen phosphorylase activity"/>
    <property type="evidence" value="ECO:0007669"/>
    <property type="project" value="InterPro"/>
</dbReference>
<dbReference type="Pfam" id="PF00343">
    <property type="entry name" value="Phosphorylase"/>
    <property type="match status" value="1"/>
</dbReference>
<evidence type="ECO:0000256" key="1">
    <source>
        <dbReference type="ARBA" id="ARBA00006047"/>
    </source>
</evidence>
<comment type="similarity">
    <text evidence="1">Belongs to the glycogen phosphorylase family.</text>
</comment>
<proteinExistence type="inferred from homology"/>
<evidence type="ECO:0000313" key="2">
    <source>
        <dbReference type="EMBL" id="CCH02156.1"/>
    </source>
</evidence>
<name>I0KDF3_9BACT</name>
<evidence type="ECO:0000313" key="3">
    <source>
        <dbReference type="Proteomes" id="UP000011058"/>
    </source>
</evidence>
<dbReference type="HOGENOM" id="CLU_015112_1_0_10"/>
<dbReference type="EC" id="2.4.1.1" evidence="2"/>
<dbReference type="Gene3D" id="3.40.50.2000">
    <property type="entry name" value="Glycogen Phosphorylase B"/>
    <property type="match status" value="2"/>
</dbReference>
<keyword evidence="3" id="KW-1185">Reference proteome</keyword>
<protein>
    <submittedName>
        <fullName evidence="2">Starch phosphorylase</fullName>
        <ecNumber evidence="2">2.4.1.1</ecNumber>
    </submittedName>
</protein>
<dbReference type="EMBL" id="HE796683">
    <property type="protein sequence ID" value="CCH02156.1"/>
    <property type="molecule type" value="Genomic_DNA"/>
</dbReference>
<dbReference type="Proteomes" id="UP000011058">
    <property type="component" value="Chromosome"/>
</dbReference>
<dbReference type="SUPFAM" id="SSF53756">
    <property type="entry name" value="UDP-Glycosyltransferase/glycogen phosphorylase"/>
    <property type="match status" value="1"/>
</dbReference>
<accession>I0KDF3</accession>
<keyword evidence="2" id="KW-0328">Glycosyltransferase</keyword>
<dbReference type="GO" id="GO:0005975">
    <property type="term" value="P:carbohydrate metabolic process"/>
    <property type="evidence" value="ECO:0007669"/>
    <property type="project" value="InterPro"/>
</dbReference>
<dbReference type="NCBIfam" id="TIGR02094">
    <property type="entry name" value="more_P_ylases"/>
    <property type="match status" value="2"/>
</dbReference>
<dbReference type="InterPro" id="IPR011834">
    <property type="entry name" value="Agluc_phsphrylas"/>
</dbReference>
<dbReference type="eggNOG" id="COG0058">
    <property type="taxonomic scope" value="Bacteria"/>
</dbReference>
<gene>
    <name evidence="2" type="primary">glgP</name>
    <name evidence="2" type="ORF">FAES_4156</name>
</gene>
<sequence length="553" mass="63051">MNATLPAAFRHPYAVDPAYKKSVAYFSMEFAIDQALKTYSGGLGFLAGSHMKSAYELKQNLIGIGMLWKQGYYDQVRRADNAMDVQFREKIYSFLEDTGAHFTIQVFGRPVWVRAYYLDPKHFNTVPMFFLTTDVDGNDEQARAISYRLYDNDPTLKVAQCMVLGLGGAKFLDEINYSPEVYHLNEAHALSAIFHLYRTFNGAKDEITKRLIFTTHTPEEAGNEKHNIHFLDNLGFFNGLSLDQVGELTGIREDIFNHSLAVLRVARRANGVSKLHGEVAREMWAHYPGTCEITHVTNAQNQRYWADAQLADAQQQRDADRMAVRKRTMKQLLLDVVADQVGKLFDPAVLTIVWARRFAAYKRPELLLSDYERFTRLLNNPDYPVQIIWAGKPYPFDEGAKQNFNKLFYRSHLHPNMAVLTGYELRLSKILKDGADIWLNTPIVPREASGTSGMTAAMNGAINLSTNDGWISEFAKPNENSFIVPLADRNATADVRDAHDCAGLYDLLEQQILPMYYDRPAEWQGMVARSMTDVNAFFGADRMVREYYERVYV</sequence>
<reference evidence="2 3" key="1">
    <citation type="journal article" date="2012" name="J. Bacteriol.">
        <title>Genome Sequence of Fibrella aestuarina BUZ 2T, a Filamentous Marine Bacterium.</title>
        <authorList>
            <person name="Filippini M."/>
            <person name="Qi W."/>
            <person name="Blom J."/>
            <person name="Goesmann A."/>
            <person name="Smits T.H."/>
            <person name="Bagheri H.C."/>
        </authorList>
    </citation>
    <scope>NUCLEOTIDE SEQUENCE [LARGE SCALE GENOMIC DNA]</scope>
    <source>
        <strain evidence="3">BUZ 2T</strain>
    </source>
</reference>
<dbReference type="PANTHER" id="PTHR42655">
    <property type="entry name" value="GLYCOGEN PHOSPHORYLASE"/>
    <property type="match status" value="1"/>
</dbReference>
<dbReference type="InterPro" id="IPR052182">
    <property type="entry name" value="Glycogen/Maltodextrin_Phosph"/>
</dbReference>